<dbReference type="InterPro" id="IPR003653">
    <property type="entry name" value="Peptidase_C48_C"/>
</dbReference>
<keyword evidence="7" id="KW-0378">Hydrolase</keyword>
<dbReference type="Gene3D" id="3.90.70.10">
    <property type="entry name" value="Cysteine proteinases"/>
    <property type="match status" value="1"/>
</dbReference>
<organism evidence="11 12">
    <name type="scientific">Frankliniella fusca</name>
    <dbReference type="NCBI Taxonomy" id="407009"/>
    <lineage>
        <taxon>Eukaryota</taxon>
        <taxon>Metazoa</taxon>
        <taxon>Ecdysozoa</taxon>
        <taxon>Arthropoda</taxon>
        <taxon>Hexapoda</taxon>
        <taxon>Insecta</taxon>
        <taxon>Pterygota</taxon>
        <taxon>Neoptera</taxon>
        <taxon>Paraneoptera</taxon>
        <taxon>Thysanoptera</taxon>
        <taxon>Terebrantia</taxon>
        <taxon>Thripoidea</taxon>
        <taxon>Thripidae</taxon>
        <taxon>Frankliniella</taxon>
    </lineage>
</organism>
<keyword evidence="8" id="KW-0788">Thiol protease</keyword>
<dbReference type="EMBL" id="JAHWGI010000774">
    <property type="protein sequence ID" value="KAK3917717.1"/>
    <property type="molecule type" value="Genomic_DNA"/>
</dbReference>
<gene>
    <name evidence="11" type="ORF">KUF71_026219</name>
</gene>
<dbReference type="EC" id="3.4.19.12" evidence="4"/>
<evidence type="ECO:0000259" key="9">
    <source>
        <dbReference type="PROSITE" id="PS50235"/>
    </source>
</evidence>
<evidence type="ECO:0000256" key="7">
    <source>
        <dbReference type="ARBA" id="ARBA00022801"/>
    </source>
</evidence>
<feature type="non-terminal residue" evidence="11">
    <location>
        <position position="292"/>
    </location>
</feature>
<keyword evidence="5 11" id="KW-0645">Protease</keyword>
<dbReference type="Pfam" id="PF02902">
    <property type="entry name" value="Peptidase_C48"/>
    <property type="match status" value="1"/>
</dbReference>
<accession>A0AAE1HA97</accession>
<evidence type="ECO:0000256" key="2">
    <source>
        <dbReference type="ARBA" id="ARBA00005234"/>
    </source>
</evidence>
<feature type="domain" description="USP" evidence="9">
    <location>
        <begin position="150"/>
        <end position="292"/>
    </location>
</feature>
<dbReference type="GO" id="GO:0006508">
    <property type="term" value="P:proteolysis"/>
    <property type="evidence" value="ECO:0007669"/>
    <property type="project" value="UniProtKB-KW"/>
</dbReference>
<keyword evidence="12" id="KW-1185">Reference proteome</keyword>
<dbReference type="Proteomes" id="UP001219518">
    <property type="component" value="Unassembled WGS sequence"/>
</dbReference>
<dbReference type="PANTHER" id="PTHR24006">
    <property type="entry name" value="UBIQUITIN CARBOXYL-TERMINAL HYDROLASE"/>
    <property type="match status" value="1"/>
</dbReference>
<dbReference type="InterPro" id="IPR050164">
    <property type="entry name" value="Peptidase_C19"/>
</dbReference>
<dbReference type="PANTHER" id="PTHR24006:SF687">
    <property type="entry name" value="UBIQUITIN CARBOXYL-TERMINAL HYDROLASE 10"/>
    <property type="match status" value="1"/>
</dbReference>
<dbReference type="PROSITE" id="PS50235">
    <property type="entry name" value="USP_3"/>
    <property type="match status" value="1"/>
</dbReference>
<evidence type="ECO:0000259" key="10">
    <source>
        <dbReference type="PROSITE" id="PS50600"/>
    </source>
</evidence>
<reference evidence="11" key="1">
    <citation type="submission" date="2021-07" db="EMBL/GenBank/DDBJ databases">
        <authorList>
            <person name="Catto M.A."/>
            <person name="Jacobson A."/>
            <person name="Kennedy G."/>
            <person name="Labadie P."/>
            <person name="Hunt B.G."/>
            <person name="Srinivasan R."/>
        </authorList>
    </citation>
    <scope>NUCLEOTIDE SEQUENCE</scope>
    <source>
        <strain evidence="11">PL_HMW_Pooled</strain>
        <tissue evidence="11">Head</tissue>
    </source>
</reference>
<dbReference type="InterPro" id="IPR028889">
    <property type="entry name" value="USP"/>
</dbReference>
<evidence type="ECO:0000313" key="12">
    <source>
        <dbReference type="Proteomes" id="UP001219518"/>
    </source>
</evidence>
<evidence type="ECO:0000256" key="3">
    <source>
        <dbReference type="ARBA" id="ARBA00005427"/>
    </source>
</evidence>
<keyword evidence="6" id="KW-0833">Ubl conjugation pathway</keyword>
<dbReference type="GO" id="GO:0016579">
    <property type="term" value="P:protein deubiquitination"/>
    <property type="evidence" value="ECO:0007669"/>
    <property type="project" value="InterPro"/>
</dbReference>
<dbReference type="SUPFAM" id="SSF54001">
    <property type="entry name" value="Cysteine proteinases"/>
    <property type="match status" value="2"/>
</dbReference>
<feature type="domain" description="Ubiquitin-like protease family profile" evidence="10">
    <location>
        <begin position="1"/>
        <end position="98"/>
    </location>
</feature>
<evidence type="ECO:0000256" key="8">
    <source>
        <dbReference type="ARBA" id="ARBA00022807"/>
    </source>
</evidence>
<evidence type="ECO:0000313" key="11">
    <source>
        <dbReference type="EMBL" id="KAK3917717.1"/>
    </source>
</evidence>
<evidence type="ECO:0000256" key="6">
    <source>
        <dbReference type="ARBA" id="ARBA00022786"/>
    </source>
</evidence>
<dbReference type="InterPro" id="IPR038765">
    <property type="entry name" value="Papain-like_cys_pep_sf"/>
</dbReference>
<comment type="catalytic activity">
    <reaction evidence="1">
        <text>Thiol-dependent hydrolysis of ester, thioester, amide, peptide and isopeptide bonds formed by the C-terminal Gly of ubiquitin (a 76-residue protein attached to proteins as an intracellular targeting signal).</text>
        <dbReference type="EC" id="3.4.19.12"/>
    </reaction>
</comment>
<protein>
    <recommendedName>
        <fullName evidence="4">ubiquitinyl hydrolase 1</fullName>
        <ecNumber evidence="4">3.4.19.12</ecNumber>
    </recommendedName>
</protein>
<proteinExistence type="inferred from homology"/>
<name>A0AAE1HA97_9NEOP</name>
<dbReference type="GO" id="GO:0005634">
    <property type="term" value="C:nucleus"/>
    <property type="evidence" value="ECO:0007669"/>
    <property type="project" value="TreeGrafter"/>
</dbReference>
<comment type="similarity">
    <text evidence="2">Belongs to the peptidase C48 family.</text>
</comment>
<dbReference type="Pfam" id="PF00443">
    <property type="entry name" value="UCH"/>
    <property type="match status" value="1"/>
</dbReference>
<dbReference type="AlphaFoldDB" id="A0AAE1HA97"/>
<dbReference type="PROSITE" id="PS50600">
    <property type="entry name" value="ULP_PROTEASE"/>
    <property type="match status" value="1"/>
</dbReference>
<reference evidence="11" key="2">
    <citation type="journal article" date="2023" name="BMC Genomics">
        <title>Pest status, molecular evolution, and epigenetic factors derived from the genome assembly of Frankliniella fusca, a thysanopteran phytovirus vector.</title>
        <authorList>
            <person name="Catto M.A."/>
            <person name="Labadie P.E."/>
            <person name="Jacobson A.L."/>
            <person name="Kennedy G.G."/>
            <person name="Srinivasan R."/>
            <person name="Hunt B.G."/>
        </authorList>
    </citation>
    <scope>NUCLEOTIDE SEQUENCE</scope>
    <source>
        <strain evidence="11">PL_HMW_Pooled</strain>
    </source>
</reference>
<comment type="caution">
    <text evidence="11">The sequence shown here is derived from an EMBL/GenBank/DDBJ whole genome shotgun (WGS) entry which is preliminary data.</text>
</comment>
<feature type="non-terminal residue" evidence="11">
    <location>
        <position position="1"/>
    </location>
</feature>
<evidence type="ECO:0000256" key="4">
    <source>
        <dbReference type="ARBA" id="ARBA00012759"/>
    </source>
</evidence>
<dbReference type="Gene3D" id="3.40.395.10">
    <property type="entry name" value="Adenoviral Proteinase, Chain A"/>
    <property type="match status" value="1"/>
</dbReference>
<comment type="similarity">
    <text evidence="3">Belongs to the peptidase C19 family. USP10 subfamily.</text>
</comment>
<dbReference type="InterPro" id="IPR001394">
    <property type="entry name" value="Peptidase_C19_UCH"/>
</dbReference>
<evidence type="ECO:0000256" key="1">
    <source>
        <dbReference type="ARBA" id="ARBA00000707"/>
    </source>
</evidence>
<dbReference type="GO" id="GO:0005829">
    <property type="term" value="C:cytosol"/>
    <property type="evidence" value="ECO:0007669"/>
    <property type="project" value="TreeGrafter"/>
</dbReference>
<dbReference type="GO" id="GO:0004843">
    <property type="term" value="F:cysteine-type deubiquitinase activity"/>
    <property type="evidence" value="ECO:0007669"/>
    <property type="project" value="UniProtKB-EC"/>
</dbReference>
<sequence>VNLFEFKIVLVPIHVGACHWALCAIDNQSRTISYYDSLSSAGDSSNRDMDALQTFIEAEYTQRVGEIPEKYKTSYAKTPRQENFSDCGVFVCFLGRRLARGETCEAPARLISKMRYQMSRELLASKLFPEDFLKDKTMAECLVYTTSAKCGIQNLNNTCFMSSTLQLLFHCEPFLKIIRGPQVPNIKGESILGELNDAYDNYINSNVLVPSKLVEVLSGLLPRYERGQQYDAEEFLNFLLQRVSKEVRECAQTFQSSMNIQLTCLECKAKVDVIEHSVMLPLSINKCRSVQD</sequence>
<evidence type="ECO:0000256" key="5">
    <source>
        <dbReference type="ARBA" id="ARBA00022670"/>
    </source>
</evidence>